<evidence type="ECO:0000313" key="2">
    <source>
        <dbReference type="Proteomes" id="UP000031890"/>
    </source>
</evidence>
<accession>A0A0B6ENU0</accession>
<dbReference type="KEGG" id="csx:CSING_02985"/>
<dbReference type="HOGENOM" id="CLU_182852_0_0_11"/>
<dbReference type="STRING" id="161899.CSING_02985"/>
<dbReference type="OrthoDB" id="4427211at2"/>
<sequence>MTDFTTFSIDTEHARRLAHELVDASQASPTPPPELPNDPALEGFTSALAAAVENLSARLTQVRADAVAVAESSFLMAREAEDADHALASACGGL</sequence>
<gene>
    <name evidence="1" type="ORF">CSING_02985</name>
</gene>
<proteinExistence type="predicted"/>
<organism evidence="1 2">
    <name type="scientific">Corynebacterium singulare</name>
    <dbReference type="NCBI Taxonomy" id="161899"/>
    <lineage>
        <taxon>Bacteria</taxon>
        <taxon>Bacillati</taxon>
        <taxon>Actinomycetota</taxon>
        <taxon>Actinomycetes</taxon>
        <taxon>Mycobacteriales</taxon>
        <taxon>Corynebacteriaceae</taxon>
        <taxon>Corynebacterium</taxon>
    </lineage>
</organism>
<name>A0A0B6ENU0_9CORY</name>
<dbReference type="AlphaFoldDB" id="A0A0B6ENU0"/>
<reference evidence="1 2" key="1">
    <citation type="journal article" date="2015" name="Genome Announc.">
        <title>Complete Genome Sequence and Annotation of Corynebacterium singulare DSM 44357, Isolated from a Human Semen Specimen.</title>
        <authorList>
            <person name="Merten M."/>
            <person name="Brinkrolf K."/>
            <person name="Albersmeier A."/>
            <person name="Kutter Y."/>
            <person name="Ruckert C."/>
            <person name="Tauch A."/>
        </authorList>
    </citation>
    <scope>NUCLEOTIDE SEQUENCE [LARGE SCALE GENOMIC DNA]</scope>
    <source>
        <strain evidence="1">IBS B52218</strain>
    </source>
</reference>
<dbReference type="RefSeq" id="WP_042529540.1">
    <property type="nucleotide sequence ID" value="NZ_CP010827.1"/>
</dbReference>
<protein>
    <submittedName>
        <fullName evidence="1">Uncharacterized protein</fullName>
    </submittedName>
</protein>
<dbReference type="EMBL" id="CP010827">
    <property type="protein sequence ID" value="AJI78147.1"/>
    <property type="molecule type" value="Genomic_DNA"/>
</dbReference>
<dbReference type="Proteomes" id="UP000031890">
    <property type="component" value="Chromosome"/>
</dbReference>
<evidence type="ECO:0000313" key="1">
    <source>
        <dbReference type="EMBL" id="AJI78147.1"/>
    </source>
</evidence>